<dbReference type="AlphaFoldDB" id="A0A1Y2HVV3"/>
<dbReference type="Proteomes" id="UP000193411">
    <property type="component" value="Unassembled WGS sequence"/>
</dbReference>
<evidence type="ECO:0000256" key="1">
    <source>
        <dbReference type="SAM" id="MobiDB-lite"/>
    </source>
</evidence>
<accession>A0A1Y2HVV3</accession>
<feature type="region of interest" description="Disordered" evidence="1">
    <location>
        <begin position="352"/>
        <end position="425"/>
    </location>
</feature>
<protein>
    <submittedName>
        <fullName evidence="2">Uncharacterized protein</fullName>
    </submittedName>
</protein>
<feature type="compositionally biased region" description="Low complexity" evidence="1">
    <location>
        <begin position="408"/>
        <end position="418"/>
    </location>
</feature>
<evidence type="ECO:0000313" key="2">
    <source>
        <dbReference type="EMBL" id="ORZ38649.1"/>
    </source>
</evidence>
<evidence type="ECO:0000313" key="3">
    <source>
        <dbReference type="Proteomes" id="UP000193411"/>
    </source>
</evidence>
<comment type="caution">
    <text evidence="2">The sequence shown here is derived from an EMBL/GenBank/DDBJ whole genome shotgun (WGS) entry which is preliminary data.</text>
</comment>
<organism evidence="2 3">
    <name type="scientific">Catenaria anguillulae PL171</name>
    <dbReference type="NCBI Taxonomy" id="765915"/>
    <lineage>
        <taxon>Eukaryota</taxon>
        <taxon>Fungi</taxon>
        <taxon>Fungi incertae sedis</taxon>
        <taxon>Blastocladiomycota</taxon>
        <taxon>Blastocladiomycetes</taxon>
        <taxon>Blastocladiales</taxon>
        <taxon>Catenariaceae</taxon>
        <taxon>Catenaria</taxon>
    </lineage>
</organism>
<feature type="compositionally biased region" description="Polar residues" evidence="1">
    <location>
        <begin position="63"/>
        <end position="72"/>
    </location>
</feature>
<feature type="region of interest" description="Disordered" evidence="1">
    <location>
        <begin position="32"/>
        <end position="88"/>
    </location>
</feature>
<dbReference type="EMBL" id="MCFL01000008">
    <property type="protein sequence ID" value="ORZ38649.1"/>
    <property type="molecule type" value="Genomic_DNA"/>
</dbReference>
<reference evidence="2 3" key="1">
    <citation type="submission" date="2016-07" db="EMBL/GenBank/DDBJ databases">
        <title>Pervasive Adenine N6-methylation of Active Genes in Fungi.</title>
        <authorList>
            <consortium name="DOE Joint Genome Institute"/>
            <person name="Mondo S.J."/>
            <person name="Dannebaum R.O."/>
            <person name="Kuo R.C."/>
            <person name="Labutti K."/>
            <person name="Haridas S."/>
            <person name="Kuo A."/>
            <person name="Salamov A."/>
            <person name="Ahrendt S.R."/>
            <person name="Lipzen A."/>
            <person name="Sullivan W."/>
            <person name="Andreopoulos W.B."/>
            <person name="Clum A."/>
            <person name="Lindquist E."/>
            <person name="Daum C."/>
            <person name="Ramamoorthy G.K."/>
            <person name="Gryganskyi A."/>
            <person name="Culley D."/>
            <person name="Magnuson J.K."/>
            <person name="James T.Y."/>
            <person name="O'Malley M.A."/>
            <person name="Stajich J.E."/>
            <person name="Spatafora J.W."/>
            <person name="Visel A."/>
            <person name="Grigoriev I.V."/>
        </authorList>
    </citation>
    <scope>NUCLEOTIDE SEQUENCE [LARGE SCALE GENOMIC DNA]</scope>
    <source>
        <strain evidence="2 3">PL171</strain>
    </source>
</reference>
<proteinExistence type="predicted"/>
<name>A0A1Y2HVV3_9FUNG</name>
<feature type="compositionally biased region" description="Polar residues" evidence="1">
    <location>
        <begin position="375"/>
        <end position="387"/>
    </location>
</feature>
<feature type="compositionally biased region" description="Low complexity" evidence="1">
    <location>
        <begin position="388"/>
        <end position="401"/>
    </location>
</feature>
<sequence>MNAHGTNSTWGNARDGASNCFWDDDFEAPVPRPGYSLPPARHGSNNLPVGRNGSGHGLATENAWPSSSSEASTGCDASESTFQRTNLARRDTRNKPAFRITIDRLSIEVTDFDLAAILPPHIQPSAVDFPPPKFQQGMFRDQYSTRWACYAFDQLDEGLECWNHLRMLHVCGHLRHLCASPDQDGKGLALDVWPPLEDVEDLFGAAKSIIGNPAPNLPPFVHITNLLYSATAEAILALIPAELAPHARVEMLHPGKSLSATSPQPQPFGARHVGRAQIYFDTLDQASHFYDVWERSLRKSRDVMRIRHYGSQLPFAIPPRGMYAMMRARAKHGDEAFDALLQTAFTYPKPPVSAQAANSISTRPLPPAAVWPSQREPTPNYSNDDTFSTTSSHSSHPSSTSTPPPHPTSRLRPPTNTRNPPPTTSASSFCFRPVFVVFLTNMAPRVTAADLESLILHHPKASTFHPPLSVHLCRETRQGLFAYKKVAVRPVKYVFKNSDDAREFCAHVRRLDKAGELDAVKADDAFRVSAYLARAEEDEDMEQRWRM</sequence>
<keyword evidence="3" id="KW-1185">Reference proteome</keyword>
<gene>
    <name evidence="2" type="ORF">BCR44DRAFT_1497240</name>
</gene>